<protein>
    <recommendedName>
        <fullName evidence="1">Glycosyltransferase 2-like domain-containing protein</fullName>
    </recommendedName>
</protein>
<dbReference type="CDD" id="cd04184">
    <property type="entry name" value="GT2_RfbC_Mx_like"/>
    <property type="match status" value="1"/>
</dbReference>
<dbReference type="Proteomes" id="UP000186341">
    <property type="component" value="Unassembled WGS sequence"/>
</dbReference>
<dbReference type="GeneID" id="82203559"/>
<organism evidence="2 3">
    <name type="scientific">Ileibacterium valens</name>
    <dbReference type="NCBI Taxonomy" id="1862668"/>
    <lineage>
        <taxon>Bacteria</taxon>
        <taxon>Bacillati</taxon>
        <taxon>Bacillota</taxon>
        <taxon>Erysipelotrichia</taxon>
        <taxon>Erysipelotrichales</taxon>
        <taxon>Erysipelotrichaceae</taxon>
        <taxon>Ileibacterium</taxon>
    </lineage>
</organism>
<dbReference type="EMBL" id="MPJW01000199">
    <property type="protein sequence ID" value="OLU37508.1"/>
    <property type="molecule type" value="Genomic_DNA"/>
</dbReference>
<name>A0A1U7NDT2_9FIRM</name>
<proteinExistence type="predicted"/>
<sequence length="809" mass="92542">MNHFKISDIYAQKVTDGYSLIINGILDQGQILISVDQVSELINEPEIYMVMVPERDINHPSGRVVKLKLTALPETIQIYANGIPDSVIDSEQLKNALKKNSFRIRAAADPISENKIKIHGSVFAGDGQKVSLSLVNMDDESDGSSDSEIRIPEIQRMNDEQLQIFYAQKENLASGFSIETDLDRMKNLALVLESQEESEQIPLEDIVSDTRNSENVSKLNRSKEYLSQFGLRKTISKAVEKSSQHFGGTSYHHYAIRQLPSDDELTRQKQTEFEYEPLISLIVAAYNTPESFFNEMIKSVLNQSYSNWELCIADGSDNNNIDEWLKRIKDPRIKYKKLTENQGIAGNMNEALNMAIGDYIGFFDHDDLLRKDCLFKVVQALQTHRYDVLYTDEDKYVSETETFTEPHYKPNFSIDLLRSENYITHFLVVSRSIASQLEGFRSEYEGSQDYDYVLRASEIAGSIAHIPEILYHWRIHEDSTAMKAASKMYCFENGKKALEDHLLRMNIMARVEMLPAPYYGKFRVYYPQDPNLKISILVDRPFDRSSERFYADELAESLLQSEYQNFEVLIAPGSLIEKDGAYIQLQKAGKIIEISHLDEENKAEFFNKASQHAHGDLLLFMSGELSIRDSETLGEMSSLVRMDRTGAVTGKILNRKGLISEFGTVIRPEQSALQVPAFRNLEYFHAGYQGRCLTLSNFSAFSDSALMVRKDVFMNLGGFSESYSDNEFAAEFCIRLLNKGYWNIADPFALFTVPTNRNWIKNTRSRKLSNSQNVQKSLRENLPLFFRNGDPFYNPNFENSLQPFHIPES</sequence>
<dbReference type="Gene3D" id="3.90.550.10">
    <property type="entry name" value="Spore Coat Polysaccharide Biosynthesis Protein SpsA, Chain A"/>
    <property type="match status" value="2"/>
</dbReference>
<dbReference type="SUPFAM" id="SSF53448">
    <property type="entry name" value="Nucleotide-diphospho-sugar transferases"/>
    <property type="match status" value="2"/>
</dbReference>
<keyword evidence="3" id="KW-1185">Reference proteome</keyword>
<gene>
    <name evidence="2" type="ORF">BO222_10395</name>
</gene>
<dbReference type="OrthoDB" id="9179784at2"/>
<dbReference type="PANTHER" id="PTHR43685">
    <property type="entry name" value="GLYCOSYLTRANSFERASE"/>
    <property type="match status" value="1"/>
</dbReference>
<comment type="caution">
    <text evidence="2">The sequence shown here is derived from an EMBL/GenBank/DDBJ whole genome shotgun (WGS) entry which is preliminary data.</text>
</comment>
<feature type="domain" description="Glycosyltransferase 2-like" evidence="1">
    <location>
        <begin position="280"/>
        <end position="427"/>
    </location>
</feature>
<reference evidence="2 3" key="1">
    <citation type="submission" date="2016-11" db="EMBL/GenBank/DDBJ databases">
        <title>Description of two novel members of the family Erysipelotrichaceae: Ileibacterium lipovorans gen. nov., sp. nov. and Dubosiella newyorkensis, gen. nov., sp. nov.</title>
        <authorList>
            <person name="Cox L.M."/>
            <person name="Sohn J."/>
            <person name="Tyrrell K.L."/>
            <person name="Citron D.M."/>
            <person name="Lawson P.A."/>
            <person name="Patel N.B."/>
            <person name="Iizumi T."/>
            <person name="Perez-Perez G.I."/>
            <person name="Goldstein E.J."/>
            <person name="Blaser M.J."/>
        </authorList>
    </citation>
    <scope>NUCLEOTIDE SEQUENCE [LARGE SCALE GENOMIC DNA]</scope>
    <source>
        <strain evidence="2 3">NYU-BL-A3</strain>
    </source>
</reference>
<evidence type="ECO:0000259" key="1">
    <source>
        <dbReference type="Pfam" id="PF00535"/>
    </source>
</evidence>
<dbReference type="RefSeq" id="WP_075820750.1">
    <property type="nucleotide sequence ID" value="NZ_CAPNHH010000006.1"/>
</dbReference>
<dbReference type="Pfam" id="PF00535">
    <property type="entry name" value="Glycos_transf_2"/>
    <property type="match status" value="1"/>
</dbReference>
<evidence type="ECO:0000313" key="3">
    <source>
        <dbReference type="Proteomes" id="UP000186341"/>
    </source>
</evidence>
<dbReference type="InterPro" id="IPR001173">
    <property type="entry name" value="Glyco_trans_2-like"/>
</dbReference>
<dbReference type="InterPro" id="IPR029044">
    <property type="entry name" value="Nucleotide-diphossugar_trans"/>
</dbReference>
<dbReference type="AlphaFoldDB" id="A0A1U7NDT2"/>
<accession>A0A1U7NDT2</accession>
<evidence type="ECO:0000313" key="2">
    <source>
        <dbReference type="EMBL" id="OLU37508.1"/>
    </source>
</evidence>
<dbReference type="PANTHER" id="PTHR43685:SF2">
    <property type="entry name" value="GLYCOSYLTRANSFERASE 2-LIKE DOMAIN-CONTAINING PROTEIN"/>
    <property type="match status" value="1"/>
</dbReference>
<dbReference type="InterPro" id="IPR050834">
    <property type="entry name" value="Glycosyltransf_2"/>
</dbReference>